<accession>A0A4R2R3R3</accession>
<dbReference type="EMBL" id="SLXQ01000001">
    <property type="protein sequence ID" value="TCP56268.1"/>
    <property type="molecule type" value="Genomic_DNA"/>
</dbReference>
<sequence>MGVKRFKTYDELVDVLASRGMDVGDRTAAVAQLHKVNYYRLSGYWYPFRRQISATERSDQFYKGTTLVDVTKLYQFDARLRSATFDALAPVELSLRAALGHALGELDECAHLRPDLLGPRARKGSSYDKWRRGYEVELSRSREDFIAHHQVRYGGTLPVWVAVEILDWGSLTYLFGYSPRKIQDDLADVFGLSAPQLESWMRCLNVVRNVCAHHGRLFNRVYAITPKLPRVGHLPDLDTVRSGMNRTFGQLSLVQHMLVRSGNGSSKALSAVLRSYPQEVSTVPLSHTGAPRAWQSSGLWCT</sequence>
<keyword evidence="2" id="KW-1185">Reference proteome</keyword>
<dbReference type="InterPro" id="IPR011664">
    <property type="entry name" value="Abi_system_AbiD/AbiF-like"/>
</dbReference>
<dbReference type="Pfam" id="PF07751">
    <property type="entry name" value="Abi_2"/>
    <property type="match status" value="1"/>
</dbReference>
<dbReference type="AlphaFoldDB" id="A0A4R2R3R3"/>
<reference evidence="1 2" key="1">
    <citation type="submission" date="2019-03" db="EMBL/GenBank/DDBJ databases">
        <title>Genomic Encyclopedia of Type Strains, Phase IV (KMG-IV): sequencing the most valuable type-strain genomes for metagenomic binning, comparative biology and taxonomic classification.</title>
        <authorList>
            <person name="Goeker M."/>
        </authorList>
    </citation>
    <scope>NUCLEOTIDE SEQUENCE [LARGE SCALE GENOMIC DNA]</scope>
    <source>
        <strain evidence="1 2">DSM 45765</strain>
    </source>
</reference>
<dbReference type="Proteomes" id="UP000294911">
    <property type="component" value="Unassembled WGS sequence"/>
</dbReference>
<protein>
    <submittedName>
        <fullName evidence="1">Abortive infection bacteriophage resistance protein</fullName>
    </submittedName>
</protein>
<organism evidence="1 2">
    <name type="scientific">Tamaricihabitans halophyticus</name>
    <dbReference type="NCBI Taxonomy" id="1262583"/>
    <lineage>
        <taxon>Bacteria</taxon>
        <taxon>Bacillati</taxon>
        <taxon>Actinomycetota</taxon>
        <taxon>Actinomycetes</taxon>
        <taxon>Pseudonocardiales</taxon>
        <taxon>Pseudonocardiaceae</taxon>
        <taxon>Tamaricihabitans</taxon>
    </lineage>
</organism>
<proteinExistence type="predicted"/>
<evidence type="ECO:0000313" key="1">
    <source>
        <dbReference type="EMBL" id="TCP56268.1"/>
    </source>
</evidence>
<comment type="caution">
    <text evidence="1">The sequence shown here is derived from an EMBL/GenBank/DDBJ whole genome shotgun (WGS) entry which is preliminary data.</text>
</comment>
<dbReference type="RefSeq" id="WP_243658788.1">
    <property type="nucleotide sequence ID" value="NZ_SLXQ01000001.1"/>
</dbReference>
<evidence type="ECO:0000313" key="2">
    <source>
        <dbReference type="Proteomes" id="UP000294911"/>
    </source>
</evidence>
<name>A0A4R2R3R3_9PSEU</name>
<gene>
    <name evidence="1" type="ORF">EV191_101209</name>
</gene>